<dbReference type="Gene3D" id="1.10.3080.10">
    <property type="entry name" value="Clc chloride channel"/>
    <property type="match status" value="1"/>
</dbReference>
<organism evidence="8">
    <name type="scientific">Lygus hesperus</name>
    <name type="common">Western plant bug</name>
    <dbReference type="NCBI Taxonomy" id="30085"/>
    <lineage>
        <taxon>Eukaryota</taxon>
        <taxon>Metazoa</taxon>
        <taxon>Ecdysozoa</taxon>
        <taxon>Arthropoda</taxon>
        <taxon>Hexapoda</taxon>
        <taxon>Insecta</taxon>
        <taxon>Pterygota</taxon>
        <taxon>Neoptera</taxon>
        <taxon>Paraneoptera</taxon>
        <taxon>Hemiptera</taxon>
        <taxon>Heteroptera</taxon>
        <taxon>Panheteroptera</taxon>
        <taxon>Cimicomorpha</taxon>
        <taxon>Miridae</taxon>
        <taxon>Mirini</taxon>
        <taxon>Lygus</taxon>
    </lineage>
</organism>
<keyword evidence="5" id="KW-0129">CBS domain</keyword>
<dbReference type="Pfam" id="PF00654">
    <property type="entry name" value="Voltage_CLC"/>
    <property type="match status" value="1"/>
</dbReference>
<dbReference type="PANTHER" id="PTHR11689">
    <property type="entry name" value="CHLORIDE CHANNEL PROTEIN CLC FAMILY MEMBER"/>
    <property type="match status" value="1"/>
</dbReference>
<evidence type="ECO:0000256" key="4">
    <source>
        <dbReference type="ARBA" id="ARBA00022989"/>
    </source>
</evidence>
<keyword evidence="4 7" id="KW-1133">Transmembrane helix</keyword>
<dbReference type="PRINTS" id="PR00762">
    <property type="entry name" value="CLCHANNEL"/>
</dbReference>
<evidence type="ECO:0000256" key="5">
    <source>
        <dbReference type="ARBA" id="ARBA00023122"/>
    </source>
</evidence>
<comment type="subcellular location">
    <subcellularLocation>
        <location evidence="1">Membrane</location>
        <topology evidence="1">Multi-pass membrane protein</topology>
    </subcellularLocation>
</comment>
<dbReference type="InterPro" id="IPR001807">
    <property type="entry name" value="ClC"/>
</dbReference>
<evidence type="ECO:0000256" key="2">
    <source>
        <dbReference type="ARBA" id="ARBA00022692"/>
    </source>
</evidence>
<evidence type="ECO:0000256" key="3">
    <source>
        <dbReference type="ARBA" id="ARBA00022737"/>
    </source>
</evidence>
<dbReference type="PANTHER" id="PTHR11689:SF136">
    <property type="entry name" value="H(+)_CL(-) EXCHANGE TRANSPORTER 7"/>
    <property type="match status" value="1"/>
</dbReference>
<evidence type="ECO:0000256" key="1">
    <source>
        <dbReference type="ARBA" id="ARBA00004141"/>
    </source>
</evidence>
<dbReference type="InterPro" id="IPR051280">
    <property type="entry name" value="Cl-channel/antiporter"/>
</dbReference>
<feature type="non-terminal residue" evidence="8">
    <location>
        <position position="305"/>
    </location>
</feature>
<feature type="transmembrane region" description="Helical" evidence="7">
    <location>
        <begin position="108"/>
        <end position="133"/>
    </location>
</feature>
<feature type="transmembrane region" description="Helical" evidence="7">
    <location>
        <begin position="196"/>
        <end position="215"/>
    </location>
</feature>
<dbReference type="GO" id="GO:0015108">
    <property type="term" value="F:chloride transmembrane transporter activity"/>
    <property type="evidence" value="ECO:0007669"/>
    <property type="project" value="InterPro"/>
</dbReference>
<evidence type="ECO:0000256" key="6">
    <source>
        <dbReference type="ARBA" id="ARBA00023136"/>
    </source>
</evidence>
<protein>
    <submittedName>
        <fullName evidence="8">H(+)/Cl(-) exchange transporter 7</fullName>
    </submittedName>
</protein>
<feature type="transmembrane region" description="Helical" evidence="7">
    <location>
        <begin position="26"/>
        <end position="47"/>
    </location>
</feature>
<dbReference type="GO" id="GO:0005765">
    <property type="term" value="C:lysosomal membrane"/>
    <property type="evidence" value="ECO:0007669"/>
    <property type="project" value="TreeGrafter"/>
</dbReference>
<reference evidence="8" key="2">
    <citation type="submission" date="2014-07" db="EMBL/GenBank/DDBJ databases">
        <authorList>
            <person name="Hull J."/>
        </authorList>
    </citation>
    <scope>NUCLEOTIDE SEQUENCE</scope>
</reference>
<sequence length="305" mass="34261">GTLFNVIQIQCIILRKKYVTKKWHQMLEMGIIAGATALFYYIMLIAMSDYCLEDREGLSEVIDMLSTVQLNCPTEQYSTVSVFFFQAVPNVIRFMFVDGIGDMGVLPLALYVIGFFVLSVVTMGSLIAAGIFIPNLAVGASWGRLVGQVMRNATGWDFIHPHKYAFLGAGAQLTGVVRVPFTIGVLMMEATGNTKLGFAIFTSIIVSYMIASFFTESIYHHQISMAGMPIVHTDPPPFCSLMTATSWLPRSSPFRKKPRRNREKHVENHNSQLLSYYFVVGCFGRFDIAEYPDHIDEERDVCWSV</sequence>
<dbReference type="InterPro" id="IPR014743">
    <property type="entry name" value="Cl-channel_core"/>
</dbReference>
<dbReference type="AlphaFoldDB" id="A0A0A9YZA2"/>
<accession>A0A0A9YZA2</accession>
<proteinExistence type="predicted"/>
<dbReference type="SUPFAM" id="SSF81340">
    <property type="entry name" value="Clc chloride channel"/>
    <property type="match status" value="1"/>
</dbReference>
<reference evidence="8" key="1">
    <citation type="journal article" date="2014" name="PLoS ONE">
        <title>Transcriptome-Based Identification of ABC Transporters in the Western Tarnished Plant Bug Lygus hesperus.</title>
        <authorList>
            <person name="Hull J.J."/>
            <person name="Chaney K."/>
            <person name="Geib S.M."/>
            <person name="Fabrick J.A."/>
            <person name="Brent C.S."/>
            <person name="Walsh D."/>
            <person name="Lavine L.C."/>
        </authorList>
    </citation>
    <scope>NUCLEOTIDE SEQUENCE</scope>
</reference>
<evidence type="ECO:0000313" key="8">
    <source>
        <dbReference type="EMBL" id="JAG38347.1"/>
    </source>
</evidence>
<gene>
    <name evidence="8" type="primary">Clcn7_3</name>
    <name evidence="8" type="ORF">CM83_1229</name>
</gene>
<feature type="non-terminal residue" evidence="8">
    <location>
        <position position="1"/>
    </location>
</feature>
<name>A0A0A9YZA2_LYGHE</name>
<keyword evidence="3" id="KW-0677">Repeat</keyword>
<keyword evidence="2 7" id="KW-0812">Transmembrane</keyword>
<dbReference type="EMBL" id="GBHO01005257">
    <property type="protein sequence ID" value="JAG38347.1"/>
    <property type="molecule type" value="Transcribed_RNA"/>
</dbReference>
<keyword evidence="6 7" id="KW-0472">Membrane</keyword>
<evidence type="ECO:0000256" key="7">
    <source>
        <dbReference type="SAM" id="Phobius"/>
    </source>
</evidence>